<organism evidence="4 5">
    <name type="scientific">Phytophthora cactorum</name>
    <dbReference type="NCBI Taxonomy" id="29920"/>
    <lineage>
        <taxon>Eukaryota</taxon>
        <taxon>Sar</taxon>
        <taxon>Stramenopiles</taxon>
        <taxon>Oomycota</taxon>
        <taxon>Peronosporomycetes</taxon>
        <taxon>Peronosporales</taxon>
        <taxon>Peronosporaceae</taxon>
        <taxon>Phytophthora</taxon>
    </lineage>
</organism>
<comment type="caution">
    <text evidence="4">The sequence shown here is derived from an EMBL/GenBank/DDBJ whole genome shotgun (WGS) entry which is preliminary data.</text>
</comment>
<evidence type="ECO:0000313" key="5">
    <source>
        <dbReference type="Proteomes" id="UP000697107"/>
    </source>
</evidence>
<dbReference type="EMBL" id="RCML01000081">
    <property type="protein sequence ID" value="KAG2992792.1"/>
    <property type="molecule type" value="Genomic_DNA"/>
</dbReference>
<feature type="domain" description="MULE transposase" evidence="1">
    <location>
        <begin position="157"/>
        <end position="257"/>
    </location>
</feature>
<dbReference type="Proteomes" id="UP000697107">
    <property type="component" value="Unassembled WGS sequence"/>
</dbReference>
<evidence type="ECO:0000313" key="4">
    <source>
        <dbReference type="EMBL" id="KAG2992792.1"/>
    </source>
</evidence>
<dbReference type="Proteomes" id="UP000736787">
    <property type="component" value="Unassembled WGS sequence"/>
</dbReference>
<reference evidence="4" key="1">
    <citation type="submission" date="2018-10" db="EMBL/GenBank/DDBJ databases">
        <title>Effector identification in a new, highly contiguous assembly of the strawberry crown rot pathogen Phytophthora cactorum.</title>
        <authorList>
            <person name="Armitage A.D."/>
            <person name="Nellist C.F."/>
            <person name="Bates H."/>
            <person name="Vickerstaff R.J."/>
            <person name="Harrison R.J."/>
        </authorList>
    </citation>
    <scope>NUCLEOTIDE SEQUENCE</scope>
    <source>
        <strain evidence="2">15-7</strain>
        <strain evidence="3">4040</strain>
        <strain evidence="4">P415</strain>
    </source>
</reference>
<proteinExistence type="predicted"/>
<name>A0A8T1LAY6_9STRA</name>
<dbReference type="EMBL" id="RCMK01000109">
    <property type="protein sequence ID" value="KAG2948489.1"/>
    <property type="molecule type" value="Genomic_DNA"/>
</dbReference>
<dbReference type="Pfam" id="PF10551">
    <property type="entry name" value="MULE"/>
    <property type="match status" value="1"/>
</dbReference>
<dbReference type="EMBL" id="RCMG01000125">
    <property type="protein sequence ID" value="KAG2862577.1"/>
    <property type="molecule type" value="Genomic_DNA"/>
</dbReference>
<evidence type="ECO:0000313" key="2">
    <source>
        <dbReference type="EMBL" id="KAG2862577.1"/>
    </source>
</evidence>
<dbReference type="AlphaFoldDB" id="A0A8T1LAY6"/>
<protein>
    <recommendedName>
        <fullName evidence="1">MULE transposase domain-containing protein</fullName>
    </recommendedName>
</protein>
<evidence type="ECO:0000259" key="1">
    <source>
        <dbReference type="Pfam" id="PF10551"/>
    </source>
</evidence>
<accession>A0A8T1LAY6</accession>
<dbReference type="VEuPathDB" id="FungiDB:PC110_g13810"/>
<evidence type="ECO:0000313" key="3">
    <source>
        <dbReference type="EMBL" id="KAG2948489.1"/>
    </source>
</evidence>
<dbReference type="InterPro" id="IPR018289">
    <property type="entry name" value="MULE_transposase_dom"/>
</dbReference>
<sequence>MLVCLDRKVVSLFECGEHVTRATQPHSRNLTAPQKDFAKQMTRAGMKPARIRSAMLLHFGLRPNELPALQKVQNVVCYYRRTKLRGSDTTVTIVAAVQWLAFNGGKDEQEPFTFGWDLDREGIIVVGNGSGEKPFLVGFPPKALLSQASRDPKTFIFHVDATYKTNQVVHPVLVIGITDVARTFHLLAMFVTSLQQEGHYAKAFAALRWIYNKVLGEPLRVAYVMGDADEAHNNAVAAVFGSNCKYDRLMCYYHLIAKVIDRLKGLPYELHNSVLHDIYDLHNSRSADDFTTD</sequence>
<gene>
    <name evidence="2" type="ORF">PC113_g6181</name>
    <name evidence="3" type="ORF">PC117_g5960</name>
    <name evidence="4" type="ORF">PC118_g4354</name>
</gene>
<dbReference type="Proteomes" id="UP000735874">
    <property type="component" value="Unassembled WGS sequence"/>
</dbReference>